<dbReference type="KEGG" id="gfe:Gferi_05265"/>
<accession>A0A1D8GDN5</accession>
<dbReference type="EMBL" id="CP017269">
    <property type="protein sequence ID" value="AOT69017.1"/>
    <property type="molecule type" value="Genomic_DNA"/>
</dbReference>
<dbReference type="Gene3D" id="1.20.120.520">
    <property type="entry name" value="nmb1532 protein domain like"/>
    <property type="match status" value="1"/>
</dbReference>
<keyword evidence="3" id="KW-0479">Metal-binding</keyword>
<dbReference type="GO" id="GO:0046872">
    <property type="term" value="F:metal ion binding"/>
    <property type="evidence" value="ECO:0007669"/>
    <property type="project" value="UniProtKB-KW"/>
</dbReference>
<keyword evidence="2" id="KW-0963">Cytoplasm</keyword>
<evidence type="ECO:0000256" key="2">
    <source>
        <dbReference type="ARBA" id="ARBA00022490"/>
    </source>
</evidence>
<evidence type="ECO:0000256" key="1">
    <source>
        <dbReference type="ARBA" id="ARBA00004496"/>
    </source>
</evidence>
<dbReference type="PANTHER" id="PTHR36438:SF1">
    <property type="entry name" value="IRON-SULFUR CLUSTER REPAIR PROTEIN YTFE"/>
    <property type="match status" value="1"/>
</dbReference>
<keyword evidence="4" id="KW-0408">Iron</keyword>
<evidence type="ECO:0000259" key="5">
    <source>
        <dbReference type="Pfam" id="PF01814"/>
    </source>
</evidence>
<protein>
    <submittedName>
        <fullName evidence="6">Iron-sulfur cluster repair di-iron protein</fullName>
    </submittedName>
</protein>
<dbReference type="AlphaFoldDB" id="A0A1D8GDN5"/>
<gene>
    <name evidence="6" type="ORF">Gferi_05265</name>
</gene>
<dbReference type="Pfam" id="PF01814">
    <property type="entry name" value="Hemerythrin"/>
    <property type="match status" value="1"/>
</dbReference>
<organism evidence="6 7">
    <name type="scientific">Geosporobacter ferrireducens</name>
    <dbReference type="NCBI Taxonomy" id="1424294"/>
    <lineage>
        <taxon>Bacteria</taxon>
        <taxon>Bacillati</taxon>
        <taxon>Bacillota</taxon>
        <taxon>Clostridia</taxon>
        <taxon>Peptostreptococcales</taxon>
        <taxon>Thermotaleaceae</taxon>
        <taxon>Geosporobacter</taxon>
    </lineage>
</organism>
<dbReference type="InterPro" id="IPR012312">
    <property type="entry name" value="Hemerythrin-like"/>
</dbReference>
<proteinExistence type="predicted"/>
<reference evidence="6 7" key="1">
    <citation type="submission" date="2016-09" db="EMBL/GenBank/DDBJ databases">
        <title>Genomic analysis reveals versatility of anaerobic energy metabolism of Geosporobacter ferrireducens IRF9 of phylum Firmicutes.</title>
        <authorList>
            <person name="Kim S.-J."/>
        </authorList>
    </citation>
    <scope>NUCLEOTIDE SEQUENCE [LARGE SCALE GENOMIC DNA]</scope>
    <source>
        <strain evidence="6 7">IRF9</strain>
    </source>
</reference>
<evidence type="ECO:0000313" key="6">
    <source>
        <dbReference type="EMBL" id="AOT69017.1"/>
    </source>
</evidence>
<dbReference type="GO" id="GO:0005737">
    <property type="term" value="C:cytoplasm"/>
    <property type="evidence" value="ECO:0007669"/>
    <property type="project" value="UniProtKB-SubCell"/>
</dbReference>
<dbReference type="STRING" id="1424294.Gferi_05265"/>
<evidence type="ECO:0000256" key="4">
    <source>
        <dbReference type="ARBA" id="ARBA00023004"/>
    </source>
</evidence>
<dbReference type="Pfam" id="PF04405">
    <property type="entry name" value="ScdA_N"/>
    <property type="match status" value="1"/>
</dbReference>
<dbReference type="Proteomes" id="UP000095743">
    <property type="component" value="Chromosome"/>
</dbReference>
<sequence>MIKTFNKAQKIGEIATIFPKATEIFMAYEIDFCCGGDRALEVVIKEQNIHEEELLGRLNDAYAAFDKLASESRDWRMASSAELIDFIVNKHHTFMREELPTTEKLLNKILRVHYVENGEILSRLHKLFNNLKSEIEEHLIKEEEILFPLIKKYEKNPTDETKEDIFRVMNETENEHDKAGDILKEMRKITDGYQVPELGCSSFERTYEKLKAIESDLFHHIHLENNILFETLK</sequence>
<dbReference type="InterPro" id="IPR019903">
    <property type="entry name" value="RIC_family"/>
</dbReference>
<dbReference type="RefSeq" id="WP_069974583.1">
    <property type="nucleotide sequence ID" value="NZ_CP017269.1"/>
</dbReference>
<feature type="domain" description="Hemerythrin-like" evidence="5">
    <location>
        <begin position="88"/>
        <end position="231"/>
    </location>
</feature>
<keyword evidence="7" id="KW-1185">Reference proteome</keyword>
<dbReference type="PANTHER" id="PTHR36438">
    <property type="entry name" value="IRON-SULFUR CLUSTER REPAIR PROTEIN YTFE"/>
    <property type="match status" value="1"/>
</dbReference>
<evidence type="ECO:0000256" key="3">
    <source>
        <dbReference type="ARBA" id="ARBA00022723"/>
    </source>
</evidence>
<dbReference type="NCBIfam" id="TIGR03652">
    <property type="entry name" value="FeS_repair_RIC"/>
    <property type="match status" value="1"/>
</dbReference>
<comment type="subcellular location">
    <subcellularLocation>
        <location evidence="1">Cytoplasm</location>
    </subcellularLocation>
</comment>
<evidence type="ECO:0000313" key="7">
    <source>
        <dbReference type="Proteomes" id="UP000095743"/>
    </source>
</evidence>
<name>A0A1D8GDN5_9FIRM</name>